<dbReference type="STRING" id="419481.SAMN05216233_1173"/>
<dbReference type="GO" id="GO:0071555">
    <property type="term" value="P:cell wall organization"/>
    <property type="evidence" value="ECO:0007669"/>
    <property type="project" value="UniProtKB-KW"/>
</dbReference>
<dbReference type="RefSeq" id="WP_092213133.1">
    <property type="nucleotide sequence ID" value="NZ_FMUX01000017.1"/>
</dbReference>
<proteinExistence type="predicted"/>
<keyword evidence="8" id="KW-0961">Cell wall biogenesis/degradation</keyword>
<organism evidence="10 11">
    <name type="scientific">Desulfoluna spongiiphila</name>
    <dbReference type="NCBI Taxonomy" id="419481"/>
    <lineage>
        <taxon>Bacteria</taxon>
        <taxon>Pseudomonadati</taxon>
        <taxon>Thermodesulfobacteriota</taxon>
        <taxon>Desulfobacteria</taxon>
        <taxon>Desulfobacterales</taxon>
        <taxon>Desulfolunaceae</taxon>
        <taxon>Desulfoluna</taxon>
    </lineage>
</organism>
<dbReference type="EMBL" id="FMUX01000017">
    <property type="protein sequence ID" value="SCY69688.1"/>
    <property type="molecule type" value="Genomic_DNA"/>
</dbReference>
<evidence type="ECO:0000256" key="8">
    <source>
        <dbReference type="ARBA" id="ARBA00023316"/>
    </source>
</evidence>
<protein>
    <submittedName>
        <fullName evidence="10">Glycosyltransferase, catalytic subunit of cellulose synthase and poly-beta-1,6-N-acetylglucosamine synthase</fullName>
    </submittedName>
</protein>
<name>A0A1G5I2T7_9BACT</name>
<dbReference type="Gene3D" id="3.90.550.10">
    <property type="entry name" value="Spore Coat Polysaccharide Biosynthesis Protein SpsA, Chain A"/>
    <property type="match status" value="1"/>
</dbReference>
<evidence type="ECO:0000256" key="7">
    <source>
        <dbReference type="ARBA" id="ARBA00023136"/>
    </source>
</evidence>
<keyword evidence="6" id="KW-0333">Golgi apparatus</keyword>
<dbReference type="PANTHER" id="PTHR32044:SF80">
    <property type="entry name" value="XYLOGLUCAN GLYCOSYLTRANSFERASE 2-RELATED"/>
    <property type="match status" value="1"/>
</dbReference>
<keyword evidence="11" id="KW-1185">Reference proteome</keyword>
<evidence type="ECO:0000256" key="3">
    <source>
        <dbReference type="ARBA" id="ARBA00022679"/>
    </source>
</evidence>
<keyword evidence="2" id="KW-0328">Glycosyltransferase</keyword>
<dbReference type="OrthoDB" id="9806824at2"/>
<dbReference type="FunFam" id="3.90.550.10:FF:000057">
    <property type="entry name" value="Glycosyltransferase-like protein, family 2"/>
    <property type="match status" value="1"/>
</dbReference>
<evidence type="ECO:0000313" key="11">
    <source>
        <dbReference type="Proteomes" id="UP000198870"/>
    </source>
</evidence>
<feature type="transmembrane region" description="Helical" evidence="9">
    <location>
        <begin position="343"/>
        <end position="366"/>
    </location>
</feature>
<keyword evidence="7 9" id="KW-0472">Membrane</keyword>
<evidence type="ECO:0000256" key="6">
    <source>
        <dbReference type="ARBA" id="ARBA00023034"/>
    </source>
</evidence>
<feature type="transmembrane region" description="Helical" evidence="9">
    <location>
        <begin position="308"/>
        <end position="331"/>
    </location>
</feature>
<keyword evidence="4 9" id="KW-0812">Transmembrane</keyword>
<gene>
    <name evidence="10" type="ORF">SAMN05216233_1173</name>
</gene>
<evidence type="ECO:0000256" key="9">
    <source>
        <dbReference type="SAM" id="Phobius"/>
    </source>
</evidence>
<accession>A0A1G5I2T7</accession>
<evidence type="ECO:0000256" key="2">
    <source>
        <dbReference type="ARBA" id="ARBA00022676"/>
    </source>
</evidence>
<evidence type="ECO:0000256" key="4">
    <source>
        <dbReference type="ARBA" id="ARBA00022692"/>
    </source>
</evidence>
<feature type="transmembrane region" description="Helical" evidence="9">
    <location>
        <begin position="12"/>
        <end position="31"/>
    </location>
</feature>
<dbReference type="Proteomes" id="UP000198870">
    <property type="component" value="Unassembled WGS sequence"/>
</dbReference>
<evidence type="ECO:0000256" key="5">
    <source>
        <dbReference type="ARBA" id="ARBA00022989"/>
    </source>
</evidence>
<dbReference type="Pfam" id="PF13641">
    <property type="entry name" value="Glyco_tranf_2_3"/>
    <property type="match status" value="1"/>
</dbReference>
<keyword evidence="3 10" id="KW-0808">Transferase</keyword>
<feature type="transmembrane region" description="Helical" evidence="9">
    <location>
        <begin position="457"/>
        <end position="479"/>
    </location>
</feature>
<comment type="subcellular location">
    <subcellularLocation>
        <location evidence="1">Golgi apparatus membrane</location>
        <topology evidence="1">Multi-pass membrane protein</topology>
    </subcellularLocation>
</comment>
<dbReference type="AlphaFoldDB" id="A0A1G5I2T7"/>
<sequence>MSDLLFNAMYLLHLVSVVLVALYGVHRLVLLREWLGVRRRRGGVAAVPDEVPVVTVQLPLYNEEAVAERLIAAAGALSWPLDRLEIQVLDDSTDETREVVDQGVARLTARGVTASVLRRPSRKGYKAGALAAGLEEARGDYIAVFDADFIPPSDFLLKTMPRFTSPGIGMVQARWGFLNDETSLVTGVQALTLSAHFDIEHATRHAGGRFFNFNGTAGVWRKEAIIGAGGWRADTLTEDLDLSYRAQMAGWRLSYYGECVVPSELPPTLTDFISQQQRWTKGASQTAVKVLPRLLSTALPRRVKVEAIFHLLGGLGWVAGAVATVTLWPALMVHGTRAASLAWIPGVAALTGSCGAILFYYTVYAFTEPRTRHLVRYVPMIPLVCIGVAPFLARAAVQGFFQSHGEFKRTPKYGTSKDTATRETAGAGRATFGRAMVAFVLLVATAFPMLFALDTLALYAIPLALAVPAGYLLTGAILARESRFAGECAPSSLDPFAR</sequence>
<dbReference type="GO" id="GO:0016757">
    <property type="term" value="F:glycosyltransferase activity"/>
    <property type="evidence" value="ECO:0007669"/>
    <property type="project" value="UniProtKB-KW"/>
</dbReference>
<keyword evidence="5 9" id="KW-1133">Transmembrane helix</keyword>
<feature type="transmembrane region" description="Helical" evidence="9">
    <location>
        <begin position="432"/>
        <end position="451"/>
    </location>
</feature>
<dbReference type="PANTHER" id="PTHR32044">
    <property type="entry name" value="GLUCOMANNAN 4-BETA-MANNOSYLTRANSFERASE 9"/>
    <property type="match status" value="1"/>
</dbReference>
<dbReference type="SUPFAM" id="SSF53448">
    <property type="entry name" value="Nucleotide-diphospho-sugar transferases"/>
    <property type="match status" value="1"/>
</dbReference>
<evidence type="ECO:0000256" key="1">
    <source>
        <dbReference type="ARBA" id="ARBA00004653"/>
    </source>
</evidence>
<dbReference type="InterPro" id="IPR029044">
    <property type="entry name" value="Nucleotide-diphossugar_trans"/>
</dbReference>
<evidence type="ECO:0000313" key="10">
    <source>
        <dbReference type="EMBL" id="SCY69688.1"/>
    </source>
</evidence>
<reference evidence="10 11" key="1">
    <citation type="submission" date="2016-10" db="EMBL/GenBank/DDBJ databases">
        <authorList>
            <person name="de Groot N.N."/>
        </authorList>
    </citation>
    <scope>NUCLEOTIDE SEQUENCE [LARGE SCALE GENOMIC DNA]</scope>
    <source>
        <strain evidence="10 11">AA1</strain>
    </source>
</reference>